<reference evidence="2" key="1">
    <citation type="submission" date="2016-05" db="EMBL/GenBank/DDBJ databases">
        <title>Comparative genomics of biotechnologically important yeasts.</title>
        <authorList>
            <consortium name="DOE Joint Genome Institute"/>
            <person name="Riley R."/>
            <person name="Haridas S."/>
            <person name="Wolfe K.H."/>
            <person name="Lopes M.R."/>
            <person name="Hittinger C.T."/>
            <person name="Goker M."/>
            <person name="Salamov A."/>
            <person name="Wisecaver J."/>
            <person name="Long T.M."/>
            <person name="Aerts A.L."/>
            <person name="Barry K."/>
            <person name="Choi C."/>
            <person name="Clum A."/>
            <person name="Coughlan A.Y."/>
            <person name="Deshpande S."/>
            <person name="Douglass A.P."/>
            <person name="Hanson S.J."/>
            <person name="Klenk H.-P."/>
            <person name="Labutti K."/>
            <person name="Lapidus A."/>
            <person name="Lindquist E."/>
            <person name="Lipzen A."/>
            <person name="Meier-Kolthoff J.P."/>
            <person name="Ohm R.A."/>
            <person name="Otillar R.P."/>
            <person name="Pangilinan J."/>
            <person name="Peng Y."/>
            <person name="Rokas A."/>
            <person name="Rosa C.A."/>
            <person name="Scheuner C."/>
            <person name="Sibirny A.A."/>
            <person name="Slot J.C."/>
            <person name="Stielow J.B."/>
            <person name="Sun H."/>
            <person name="Kurtzman C.P."/>
            <person name="Blackwell M."/>
            <person name="Grigoriev I.V."/>
            <person name="Jeffries T.W."/>
        </authorList>
    </citation>
    <scope>NUCLEOTIDE SEQUENCE [LARGE SCALE GENOMIC DNA]</scope>
    <source>
        <strain evidence="2">DSM 1968</strain>
    </source>
</reference>
<evidence type="ECO:0000313" key="2">
    <source>
        <dbReference type="Proteomes" id="UP000095038"/>
    </source>
</evidence>
<dbReference type="EMBL" id="KV454479">
    <property type="protein sequence ID" value="ODV61371.1"/>
    <property type="molecule type" value="Genomic_DNA"/>
</dbReference>
<sequence length="986" mass="114682">MKPLSIDQLLNVKYTNIDDKTIPTTPLNNKNNNLDEQIDWLLTTSNKKTSEKLQISKQTAAFLRRSVQSSINIDFNSIQNSSNNLLNNPFNNCFINNHNDFFINTTFNNRYNNFKIININLPPIKNLMKIYENLVSKELTINNKTINNDFSKFDNIQKKLLKEPIKITKVTTDFLKLCLKRNTSLSIHDKLAFNKSDGQNNINKYKIHNEFSLKISEKPTNIANRDDSKLLVNLPMITNIDKLLSTNDEYLQSLFNDSVLKNSKSIKNQMLSMSQNQITTKVLNKCSLESKFKLKEFYIKPSESHYQDSDLNYENSLSFYKSVFPSYPYNTQTDFPNIKKIQNDRYIESLFQNLNQFSNIFDESLNHEFSLFKLKLPFINDSDINPSLDSFFISSLISNYNLLPNHCHVNKKLLKNISWVPFKISSKITRFPDNFLYQPLNCSINLNLNEYISLKKFNLLLNNLKTLRHFHIHNWVNIEKLQKKSQVDNKKIKQNPNFPYEKIDLINTICNDIDRTTKSLIQNQNDQTISSNENISVDSSILSSNLNNLQEQEESFKTSDINLFTKNNSLQNLKPEINYDSLRNSQFLTNSTEKLNLESVQSFQNIDIGNSIEFNNNEIILNSTFINSLNKSKRHINDMLESSKIKDNSLLSNNISQYDEEYDEELESLIIAKKRKISSSNDFDKKIQNNINNFPLLDLLNFSTNTLNRKPSNNDNSLSLNKSSGSNIFETKENNLNNIANIKDMLNDNCVHTIQKRTIIFNISSIDKNYNLFKNLEMADIVHIHEFEFELTCPQINDVDFIISSISCALIISDVLLNQIDISTNSLIINQKILNLKKYFKKIYVIIEMSDYFLNNSKISGSYHKNIQDLTEFQIFLLAANNIECFCIKKTTHDYPLSFLLLNLAQSQGEVYSDVNEPEPINQNMKFLFECGINPFLAKKILLKTTLYDFILLKRKDREKLFGEFLTLYFLDTLDKLFSTPWILEC</sequence>
<protein>
    <submittedName>
        <fullName evidence="1">Uncharacterized protein</fullName>
    </submittedName>
</protein>
<dbReference type="Proteomes" id="UP000095038">
    <property type="component" value="Unassembled WGS sequence"/>
</dbReference>
<dbReference type="InParanoid" id="A0A1D2VI97"/>
<dbReference type="GeneID" id="30962815"/>
<organism evidence="1 2">
    <name type="scientific">Ascoidea rubescens DSM 1968</name>
    <dbReference type="NCBI Taxonomy" id="1344418"/>
    <lineage>
        <taxon>Eukaryota</taxon>
        <taxon>Fungi</taxon>
        <taxon>Dikarya</taxon>
        <taxon>Ascomycota</taxon>
        <taxon>Saccharomycotina</taxon>
        <taxon>Saccharomycetes</taxon>
        <taxon>Ascoideaceae</taxon>
        <taxon>Ascoidea</taxon>
    </lineage>
</organism>
<gene>
    <name evidence="1" type="ORF">ASCRUDRAFT_141647</name>
</gene>
<name>A0A1D2VI97_9ASCO</name>
<keyword evidence="2" id="KW-1185">Reference proteome</keyword>
<proteinExistence type="predicted"/>
<dbReference type="AlphaFoldDB" id="A0A1D2VI97"/>
<dbReference type="RefSeq" id="XP_020047678.1">
    <property type="nucleotide sequence ID" value="XM_020189179.1"/>
</dbReference>
<accession>A0A1D2VI97</accession>
<evidence type="ECO:0000313" key="1">
    <source>
        <dbReference type="EMBL" id="ODV61371.1"/>
    </source>
</evidence>